<dbReference type="Gene3D" id="1.10.10.60">
    <property type="entry name" value="Homeodomain-like"/>
    <property type="match status" value="1"/>
</dbReference>
<dbReference type="eggNOG" id="COG2207">
    <property type="taxonomic scope" value="Bacteria"/>
</dbReference>
<dbReference type="InterPro" id="IPR050204">
    <property type="entry name" value="AraC_XylS_family_regulators"/>
</dbReference>
<dbReference type="PANTHER" id="PTHR46796:SF2">
    <property type="entry name" value="TRANSCRIPTIONAL REGULATORY PROTEIN"/>
    <property type="match status" value="1"/>
</dbReference>
<dbReference type="SMART" id="SM00342">
    <property type="entry name" value="HTH_ARAC"/>
    <property type="match status" value="1"/>
</dbReference>
<dbReference type="SUPFAM" id="SSF46689">
    <property type="entry name" value="Homeodomain-like"/>
    <property type="match status" value="2"/>
</dbReference>
<dbReference type="SUPFAM" id="SSF51215">
    <property type="entry name" value="Regulatory protein AraC"/>
    <property type="match status" value="1"/>
</dbReference>
<gene>
    <name evidence="6" type="ordered locus">DMR_23000</name>
</gene>
<dbReference type="GO" id="GO:0003700">
    <property type="term" value="F:DNA-binding transcription factor activity"/>
    <property type="evidence" value="ECO:0007669"/>
    <property type="project" value="InterPro"/>
</dbReference>
<dbReference type="Proteomes" id="UP000009071">
    <property type="component" value="Chromosome"/>
</dbReference>
<dbReference type="AlphaFoldDB" id="C4XSU9"/>
<protein>
    <submittedName>
        <fullName evidence="6">AraC family transcriptional regulator</fullName>
    </submittedName>
</protein>
<evidence type="ECO:0000313" key="7">
    <source>
        <dbReference type="Proteomes" id="UP000009071"/>
    </source>
</evidence>
<keyword evidence="1" id="KW-0805">Transcription regulation</keyword>
<dbReference type="Pfam" id="PF12833">
    <property type="entry name" value="HTH_18"/>
    <property type="match status" value="1"/>
</dbReference>
<dbReference type="RefSeq" id="WP_015860973.1">
    <property type="nucleotide sequence ID" value="NC_012796.1"/>
</dbReference>
<evidence type="ECO:0000259" key="5">
    <source>
        <dbReference type="PROSITE" id="PS01124"/>
    </source>
</evidence>
<feature type="region of interest" description="Disordered" evidence="4">
    <location>
        <begin position="1"/>
        <end position="26"/>
    </location>
</feature>
<keyword evidence="2" id="KW-0238">DNA-binding</keyword>
<dbReference type="InterPro" id="IPR037923">
    <property type="entry name" value="HTH-like"/>
</dbReference>
<keyword evidence="3" id="KW-0804">Transcription</keyword>
<proteinExistence type="predicted"/>
<evidence type="ECO:0000256" key="4">
    <source>
        <dbReference type="SAM" id="MobiDB-lite"/>
    </source>
</evidence>
<feature type="domain" description="HTH araC/xylS-type" evidence="5">
    <location>
        <begin position="196"/>
        <end position="293"/>
    </location>
</feature>
<evidence type="ECO:0000313" key="6">
    <source>
        <dbReference type="EMBL" id="BAH75791.1"/>
    </source>
</evidence>
<dbReference type="PANTHER" id="PTHR46796">
    <property type="entry name" value="HTH-TYPE TRANSCRIPTIONAL ACTIVATOR RHAS-RELATED"/>
    <property type="match status" value="1"/>
</dbReference>
<accession>C4XSU9</accession>
<dbReference type="GO" id="GO:0043565">
    <property type="term" value="F:sequence-specific DNA binding"/>
    <property type="evidence" value="ECO:0007669"/>
    <property type="project" value="InterPro"/>
</dbReference>
<dbReference type="EMBL" id="AP010904">
    <property type="protein sequence ID" value="BAH75791.1"/>
    <property type="molecule type" value="Genomic_DNA"/>
</dbReference>
<dbReference type="InterPro" id="IPR003313">
    <property type="entry name" value="AraC-bd"/>
</dbReference>
<dbReference type="InterPro" id="IPR018060">
    <property type="entry name" value="HTH_AraC"/>
</dbReference>
<evidence type="ECO:0000256" key="2">
    <source>
        <dbReference type="ARBA" id="ARBA00023125"/>
    </source>
</evidence>
<reference evidence="6 7" key="1">
    <citation type="journal article" date="2009" name="Genome Res.">
        <title>Whole genome sequence of Desulfovibrio magneticus strain RS-1 revealed common gene clusters in magnetotactic bacteria.</title>
        <authorList>
            <person name="Nakazawa H."/>
            <person name="Arakaki A."/>
            <person name="Narita-Yamada S."/>
            <person name="Yashiro I."/>
            <person name="Jinno K."/>
            <person name="Aoki N."/>
            <person name="Tsuruyama A."/>
            <person name="Okamura Y."/>
            <person name="Tanikawa S."/>
            <person name="Fujita N."/>
            <person name="Takeyama H."/>
            <person name="Matsunaga T."/>
        </authorList>
    </citation>
    <scope>NUCLEOTIDE SEQUENCE [LARGE SCALE GENOMIC DNA]</scope>
    <source>
        <strain evidence="7">ATCC 700980 / DSM 13731 / RS-1</strain>
    </source>
</reference>
<dbReference type="InterPro" id="IPR009057">
    <property type="entry name" value="Homeodomain-like_sf"/>
</dbReference>
<evidence type="ECO:0000256" key="1">
    <source>
        <dbReference type="ARBA" id="ARBA00023015"/>
    </source>
</evidence>
<organism evidence="6 7">
    <name type="scientific">Solidesulfovibrio magneticus (strain ATCC 700980 / DSM 13731 / RS-1)</name>
    <name type="common">Desulfovibrio magneticus</name>
    <dbReference type="NCBI Taxonomy" id="573370"/>
    <lineage>
        <taxon>Bacteria</taxon>
        <taxon>Pseudomonadati</taxon>
        <taxon>Thermodesulfobacteriota</taxon>
        <taxon>Desulfovibrionia</taxon>
        <taxon>Desulfovibrionales</taxon>
        <taxon>Desulfovibrionaceae</taxon>
        <taxon>Solidesulfovibrio</taxon>
    </lineage>
</organism>
<dbReference type="Pfam" id="PF02311">
    <property type="entry name" value="AraC_binding"/>
    <property type="match status" value="1"/>
</dbReference>
<dbReference type="STRING" id="573370.DMR_23000"/>
<dbReference type="HOGENOM" id="CLU_000445_88_16_7"/>
<keyword evidence="7" id="KW-1185">Reference proteome</keyword>
<feature type="compositionally biased region" description="Basic and acidic residues" evidence="4">
    <location>
        <begin position="1"/>
        <end position="12"/>
    </location>
</feature>
<dbReference type="KEGG" id="dma:DMR_23000"/>
<name>C4XSU9_SOLM1</name>
<dbReference type="PROSITE" id="PS01124">
    <property type="entry name" value="HTH_ARAC_FAMILY_2"/>
    <property type="match status" value="1"/>
</dbReference>
<evidence type="ECO:0000256" key="3">
    <source>
        <dbReference type="ARBA" id="ARBA00023163"/>
    </source>
</evidence>
<sequence>MPVQDKSSDLPRHSQPATAKAEGRLPGSDAATALRLPLLGGVLALCASYRTQRFSRHVHEEYALGRIEAGALSFRYRGARVVAPAGSLSLAQPGVPHDGGPAVPEGWRYHMLYLPPTALAQALPAGASLPHFRPGVIEDAALADLFGRVHGLLMTPQAPSLAKQTRLLALLAAWIARHGDDHPAAPPIGREPGAVGQTLAILAERFAEDVRLEELAAATGLSPWHLARAVTRHTGLPPHAHLLEYRCRAARDRLTGPESLADIALAVGFADQSHLTRVFRARFGLPPGAWRKIVQEKHRRPR</sequence>